<feature type="transmembrane region" description="Helical" evidence="17">
    <location>
        <begin position="320"/>
        <end position="347"/>
    </location>
</feature>
<keyword evidence="9 17" id="KW-1278">Translocase</keyword>
<keyword evidence="8 17" id="KW-0999">Mitochondrion inner membrane</keyword>
<evidence type="ECO:0000256" key="4">
    <source>
        <dbReference type="ARBA" id="ARBA00021008"/>
    </source>
</evidence>
<evidence type="ECO:0000256" key="11">
    <source>
        <dbReference type="ARBA" id="ARBA00022989"/>
    </source>
</evidence>
<evidence type="ECO:0000256" key="16">
    <source>
        <dbReference type="ARBA" id="ARBA00049551"/>
    </source>
</evidence>
<keyword evidence="12 17" id="KW-0520">NAD</keyword>
<keyword evidence="7 17" id="KW-0812">Transmembrane</keyword>
<proteinExistence type="inferred from homology"/>
<feature type="transmembrane region" description="Helical" evidence="17">
    <location>
        <begin position="63"/>
        <end position="82"/>
    </location>
</feature>
<feature type="transmembrane region" description="Helical" evidence="17">
    <location>
        <begin position="89"/>
        <end position="109"/>
    </location>
</feature>
<evidence type="ECO:0000256" key="14">
    <source>
        <dbReference type="ARBA" id="ARBA00023128"/>
    </source>
</evidence>
<dbReference type="InterPro" id="IPR001750">
    <property type="entry name" value="ND/Mrp_TM"/>
</dbReference>
<comment type="function">
    <text evidence="17">Core subunit of the mitochondrial membrane respiratory chain NADH dehydrogenase (Complex I) which catalyzes electron transfer from NADH through the respiratory chain, using ubiquinone as an electron acceptor. Essential for the catalytic activity and assembly of complex I.</text>
</comment>
<keyword evidence="14 17" id="KW-0496">Mitochondrion</keyword>
<feature type="transmembrane region" description="Helical" evidence="17">
    <location>
        <begin position="277"/>
        <end position="300"/>
    </location>
</feature>
<evidence type="ECO:0000256" key="10">
    <source>
        <dbReference type="ARBA" id="ARBA00022982"/>
    </source>
</evidence>
<feature type="transmembrane region" description="Helical" evidence="17">
    <location>
        <begin position="244"/>
        <end position="265"/>
    </location>
</feature>
<sequence length="348" mass="38030">MVAMMVVKPSFMVFASMVLGGVIMAITSSGVLGVWVGLELNFFGFIPLLLGKNMVEGECCLKYFVIQVLGSGIFFLGVLMVVSKMMFSLALSFWGGILLVCSGLFLKLGLFPFHFWFPSVVSFSSWSNLFLLSTFQKLAPFWVISGLSMSIEFVGFMGMLICVTSLVGAIGGLGQVYFRPLFAYSSLVHSGWMGLLCLSGSVSFLLYMALYIVILGGFVSSLWLSHLSYVGGLTMKNSKGGNVVFWVSAFFLSLAGLPPLLGSVLKLYGVLVLNNNFLLVLSVLIFSSVVSLFYYLNMFFSLSVSGVEKLDWSMGSGKEMGFLIFRNFFVMLNVVSGILCLLFLGLFT</sequence>
<comment type="subcellular location">
    <subcellularLocation>
        <location evidence="1 17">Mitochondrion inner membrane</location>
        <topology evidence="1 17">Multi-pass membrane protein</topology>
    </subcellularLocation>
</comment>
<comment type="catalytic activity">
    <reaction evidence="16 17">
        <text>a ubiquinone + NADH + 5 H(+)(in) = a ubiquinol + NAD(+) + 4 H(+)(out)</text>
        <dbReference type="Rhea" id="RHEA:29091"/>
        <dbReference type="Rhea" id="RHEA-COMP:9565"/>
        <dbReference type="Rhea" id="RHEA-COMP:9566"/>
        <dbReference type="ChEBI" id="CHEBI:15378"/>
        <dbReference type="ChEBI" id="CHEBI:16389"/>
        <dbReference type="ChEBI" id="CHEBI:17976"/>
        <dbReference type="ChEBI" id="CHEBI:57540"/>
        <dbReference type="ChEBI" id="CHEBI:57945"/>
        <dbReference type="EC" id="7.1.1.2"/>
    </reaction>
</comment>
<feature type="domain" description="NADH:quinone oxidoreductase/Mrp antiporter transmembrane" evidence="18">
    <location>
        <begin position="30"/>
        <end position="289"/>
    </location>
</feature>
<dbReference type="InterPro" id="IPR050175">
    <property type="entry name" value="Complex_I_Subunit_2"/>
</dbReference>
<dbReference type="PANTHER" id="PTHR46552:SF1">
    <property type="entry name" value="NADH-UBIQUINONE OXIDOREDUCTASE CHAIN 2"/>
    <property type="match status" value="1"/>
</dbReference>
<evidence type="ECO:0000256" key="1">
    <source>
        <dbReference type="ARBA" id="ARBA00004448"/>
    </source>
</evidence>
<gene>
    <name evidence="19" type="primary">nad2</name>
</gene>
<keyword evidence="15 17" id="KW-0472">Membrane</keyword>
<evidence type="ECO:0000256" key="3">
    <source>
        <dbReference type="ARBA" id="ARBA00012944"/>
    </source>
</evidence>
<geneLocation type="mitochondrion" evidence="19"/>
<reference evidence="19" key="1">
    <citation type="journal article" date="2014" name="Mitochondrial DNA">
        <title>The complete mitochondrial DNA of the Pacific Geoduck clam (Panopea generosa).</title>
        <authorList>
            <person name="Bisbal-Pardo C.I."/>
            <person name="Del Rio-Portilla M.A."/>
            <person name="Rocha-Olivares A."/>
        </authorList>
    </citation>
    <scope>NUCLEOTIDE SEQUENCE</scope>
</reference>
<dbReference type="GO" id="GO:0006120">
    <property type="term" value="P:mitochondrial electron transport, NADH to ubiquinone"/>
    <property type="evidence" value="ECO:0007669"/>
    <property type="project" value="InterPro"/>
</dbReference>
<evidence type="ECO:0000256" key="5">
    <source>
        <dbReference type="ARBA" id="ARBA00022448"/>
    </source>
</evidence>
<keyword evidence="13 17" id="KW-0830">Ubiquinone</keyword>
<evidence type="ECO:0000256" key="7">
    <source>
        <dbReference type="ARBA" id="ARBA00022692"/>
    </source>
</evidence>
<dbReference type="EC" id="7.1.1.2" evidence="3 17"/>
<feature type="transmembrane region" description="Helical" evidence="17">
    <location>
        <begin position="181"/>
        <end position="198"/>
    </location>
</feature>
<feature type="transmembrane region" description="Helical" evidence="17">
    <location>
        <begin position="205"/>
        <end position="224"/>
    </location>
</feature>
<dbReference type="EMBL" id="KM580067">
    <property type="protein sequence ID" value="AIU56058.1"/>
    <property type="molecule type" value="Genomic_DNA"/>
</dbReference>
<feature type="transmembrane region" description="Helical" evidence="17">
    <location>
        <begin position="12"/>
        <end position="38"/>
    </location>
</feature>
<evidence type="ECO:0000256" key="9">
    <source>
        <dbReference type="ARBA" id="ARBA00022967"/>
    </source>
</evidence>
<organism evidence="19">
    <name type="scientific">Panopea generosa</name>
    <dbReference type="NCBI Taxonomy" id="1049056"/>
    <lineage>
        <taxon>Eukaryota</taxon>
        <taxon>Metazoa</taxon>
        <taxon>Spiralia</taxon>
        <taxon>Lophotrochozoa</taxon>
        <taxon>Mollusca</taxon>
        <taxon>Bivalvia</taxon>
        <taxon>Autobranchia</taxon>
        <taxon>Heteroconchia</taxon>
        <taxon>Euheterodonta</taxon>
        <taxon>Imparidentia</taxon>
        <taxon>Adapedonta</taxon>
        <taxon>Hiatelloidea</taxon>
        <taxon>Hiatellidae</taxon>
        <taxon>Panopea</taxon>
    </lineage>
</organism>
<evidence type="ECO:0000259" key="18">
    <source>
        <dbReference type="Pfam" id="PF00361"/>
    </source>
</evidence>
<name>A0A0U1XJB9_9BIVA</name>
<keyword evidence="11 17" id="KW-1133">Transmembrane helix</keyword>
<evidence type="ECO:0000256" key="12">
    <source>
        <dbReference type="ARBA" id="ARBA00023027"/>
    </source>
</evidence>
<dbReference type="AlphaFoldDB" id="A0A0U1XJB9"/>
<protein>
    <recommendedName>
        <fullName evidence="4 17">NADH-ubiquinone oxidoreductase chain 2</fullName>
        <ecNumber evidence="3 17">7.1.1.2</ecNumber>
    </recommendedName>
</protein>
<evidence type="ECO:0000256" key="17">
    <source>
        <dbReference type="RuleBase" id="RU003403"/>
    </source>
</evidence>
<dbReference type="InterPro" id="IPR003917">
    <property type="entry name" value="NADH_UbQ_OxRdtase_chain2"/>
</dbReference>
<feature type="transmembrane region" description="Helical" evidence="17">
    <location>
        <begin position="115"/>
        <end position="132"/>
    </location>
</feature>
<dbReference type="GO" id="GO:0008137">
    <property type="term" value="F:NADH dehydrogenase (ubiquinone) activity"/>
    <property type="evidence" value="ECO:0007669"/>
    <property type="project" value="UniProtKB-EC"/>
</dbReference>
<dbReference type="GO" id="GO:0005743">
    <property type="term" value="C:mitochondrial inner membrane"/>
    <property type="evidence" value="ECO:0007669"/>
    <property type="project" value="UniProtKB-SubCell"/>
</dbReference>
<evidence type="ECO:0000313" key="19">
    <source>
        <dbReference type="EMBL" id="AIU56058.1"/>
    </source>
</evidence>
<evidence type="ECO:0000256" key="8">
    <source>
        <dbReference type="ARBA" id="ARBA00022792"/>
    </source>
</evidence>
<evidence type="ECO:0000256" key="6">
    <source>
        <dbReference type="ARBA" id="ARBA00022660"/>
    </source>
</evidence>
<accession>A0A0U1XJB9</accession>
<keyword evidence="6 17" id="KW-0679">Respiratory chain</keyword>
<keyword evidence="5" id="KW-0813">Transport</keyword>
<evidence type="ECO:0000256" key="2">
    <source>
        <dbReference type="ARBA" id="ARBA00007012"/>
    </source>
</evidence>
<dbReference type="PANTHER" id="PTHR46552">
    <property type="entry name" value="NADH-UBIQUINONE OXIDOREDUCTASE CHAIN 2"/>
    <property type="match status" value="1"/>
</dbReference>
<keyword evidence="10 17" id="KW-0249">Electron transport</keyword>
<evidence type="ECO:0000256" key="13">
    <source>
        <dbReference type="ARBA" id="ARBA00023075"/>
    </source>
</evidence>
<dbReference type="PRINTS" id="PR01436">
    <property type="entry name" value="NADHDHGNASE2"/>
</dbReference>
<evidence type="ECO:0000256" key="15">
    <source>
        <dbReference type="ARBA" id="ARBA00023136"/>
    </source>
</evidence>
<comment type="similarity">
    <text evidence="2 17">Belongs to the complex I subunit 2 family.</text>
</comment>
<dbReference type="Pfam" id="PF00361">
    <property type="entry name" value="Proton_antipo_M"/>
    <property type="match status" value="1"/>
</dbReference>